<evidence type="ECO:0000313" key="2">
    <source>
        <dbReference type="EMBL" id="WHX48731.1"/>
    </source>
</evidence>
<dbReference type="Proteomes" id="UP001177943">
    <property type="component" value="Chromosome"/>
</dbReference>
<dbReference type="GO" id="GO:0006313">
    <property type="term" value="P:DNA transposition"/>
    <property type="evidence" value="ECO:0007669"/>
    <property type="project" value="InterPro"/>
</dbReference>
<dbReference type="SUPFAM" id="SSF46689">
    <property type="entry name" value="Homeodomain-like"/>
    <property type="match status" value="1"/>
</dbReference>
<reference evidence="2" key="1">
    <citation type="submission" date="2023-05" db="EMBL/GenBank/DDBJ databases">
        <title>Comparative genomics of Bacillaceae isolates and their secondary metabolite potential.</title>
        <authorList>
            <person name="Song L."/>
            <person name="Nielsen L.J."/>
            <person name="Mohite O."/>
            <person name="Xu X."/>
            <person name="Weber T."/>
            <person name="Kovacs A.T."/>
        </authorList>
    </citation>
    <scope>NUCLEOTIDE SEQUENCE</scope>
    <source>
        <strain evidence="2">B2_4</strain>
    </source>
</reference>
<feature type="coiled-coil region" evidence="1">
    <location>
        <begin position="62"/>
        <end position="89"/>
    </location>
</feature>
<evidence type="ECO:0000256" key="1">
    <source>
        <dbReference type="SAM" id="Coils"/>
    </source>
</evidence>
<organism evidence="2 3">
    <name type="scientific">Paenibacillus woosongensis</name>
    <dbReference type="NCBI Taxonomy" id="307580"/>
    <lineage>
        <taxon>Bacteria</taxon>
        <taxon>Bacillati</taxon>
        <taxon>Bacillota</taxon>
        <taxon>Bacilli</taxon>
        <taxon>Bacillales</taxon>
        <taxon>Paenibacillaceae</taxon>
        <taxon>Paenibacillus</taxon>
    </lineage>
</organism>
<dbReference type="InterPro" id="IPR009057">
    <property type="entry name" value="Homeodomain-like_sf"/>
</dbReference>
<dbReference type="EMBL" id="CP126084">
    <property type="protein sequence ID" value="WHX48731.1"/>
    <property type="molecule type" value="Genomic_DNA"/>
</dbReference>
<dbReference type="RefSeq" id="WP_283926053.1">
    <property type="nucleotide sequence ID" value="NZ_CP126084.1"/>
</dbReference>
<evidence type="ECO:0000313" key="3">
    <source>
        <dbReference type="Proteomes" id="UP001177943"/>
    </source>
</evidence>
<dbReference type="KEGG" id="pwn:QNH46_22190"/>
<dbReference type="InterPro" id="IPR002514">
    <property type="entry name" value="Transposase_8"/>
</dbReference>
<dbReference type="GO" id="GO:0004803">
    <property type="term" value="F:transposase activity"/>
    <property type="evidence" value="ECO:0007669"/>
    <property type="project" value="InterPro"/>
</dbReference>
<sequence length="116" mass="13680">MSETRQRYNETFKREAVKYVQEQTKSLEEIANELNINPGTLRNWVGKYREFENEPVNQGETLRQQSQMIDEQQREIEDLKEEIAILKRPCTSSAKKGTKVPIYRRSPLRFSTGEDV</sequence>
<dbReference type="Gene3D" id="1.10.10.60">
    <property type="entry name" value="Homeodomain-like"/>
    <property type="match status" value="1"/>
</dbReference>
<name>A0AA95L1J8_9BACL</name>
<dbReference type="Pfam" id="PF01527">
    <property type="entry name" value="HTH_Tnp_1"/>
    <property type="match status" value="1"/>
</dbReference>
<keyword evidence="1" id="KW-0175">Coiled coil</keyword>
<gene>
    <name evidence="2" type="ORF">QNH46_22190</name>
</gene>
<dbReference type="AlphaFoldDB" id="A0AA95L1J8"/>
<protein>
    <submittedName>
        <fullName evidence="2">Transposase</fullName>
    </submittedName>
</protein>
<accession>A0AA95L1J8</accession>
<dbReference type="GO" id="GO:0003677">
    <property type="term" value="F:DNA binding"/>
    <property type="evidence" value="ECO:0007669"/>
    <property type="project" value="InterPro"/>
</dbReference>
<proteinExistence type="predicted"/>